<keyword evidence="6 11" id="KW-0067">ATP-binding</keyword>
<evidence type="ECO:0000256" key="7">
    <source>
        <dbReference type="ARBA" id="ARBA00022958"/>
    </source>
</evidence>
<dbReference type="Proteomes" id="UP000192660">
    <property type="component" value="Unassembled WGS sequence"/>
</dbReference>
<evidence type="ECO:0000256" key="10">
    <source>
        <dbReference type="ARBA" id="ARBA00023136"/>
    </source>
</evidence>
<dbReference type="PANTHER" id="PTHR30042">
    <property type="entry name" value="POTASSIUM-TRANSPORTING ATPASE C CHAIN"/>
    <property type="match status" value="1"/>
</dbReference>
<dbReference type="GO" id="GO:0005524">
    <property type="term" value="F:ATP binding"/>
    <property type="evidence" value="ECO:0007669"/>
    <property type="project" value="UniProtKB-UniRule"/>
</dbReference>
<evidence type="ECO:0000256" key="5">
    <source>
        <dbReference type="ARBA" id="ARBA00022741"/>
    </source>
</evidence>
<organism evidence="12 13">
    <name type="scientific">Sulfobacillus thermosulfidooxidans (strain DSM 9293 / VKM B-1269 / AT-1)</name>
    <dbReference type="NCBI Taxonomy" id="929705"/>
    <lineage>
        <taxon>Bacteria</taxon>
        <taxon>Bacillati</taxon>
        <taxon>Bacillota</taxon>
        <taxon>Clostridia</taxon>
        <taxon>Eubacteriales</taxon>
        <taxon>Clostridiales Family XVII. Incertae Sedis</taxon>
        <taxon>Sulfobacillus</taxon>
    </lineage>
</organism>
<dbReference type="InterPro" id="IPR003820">
    <property type="entry name" value="KdpC"/>
</dbReference>
<evidence type="ECO:0000256" key="1">
    <source>
        <dbReference type="ARBA" id="ARBA00022448"/>
    </source>
</evidence>
<dbReference type="OrthoDB" id="9809491at2"/>
<dbReference type="GO" id="GO:0005886">
    <property type="term" value="C:plasma membrane"/>
    <property type="evidence" value="ECO:0007669"/>
    <property type="project" value="UniProtKB-SubCell"/>
</dbReference>
<evidence type="ECO:0000256" key="4">
    <source>
        <dbReference type="ARBA" id="ARBA00022692"/>
    </source>
</evidence>
<dbReference type="PIRSF" id="PIRSF001296">
    <property type="entry name" value="K_ATPase_KdpC"/>
    <property type="match status" value="1"/>
</dbReference>
<dbReference type="NCBIfam" id="TIGR00681">
    <property type="entry name" value="kdpC"/>
    <property type="match status" value="1"/>
</dbReference>
<keyword evidence="1 11" id="KW-0813">Transport</keyword>
<dbReference type="PANTHER" id="PTHR30042:SF2">
    <property type="entry name" value="POTASSIUM-TRANSPORTING ATPASE KDPC SUBUNIT"/>
    <property type="match status" value="1"/>
</dbReference>
<comment type="similarity">
    <text evidence="11">Belongs to the KdpC family.</text>
</comment>
<evidence type="ECO:0000256" key="9">
    <source>
        <dbReference type="ARBA" id="ARBA00023065"/>
    </source>
</evidence>
<gene>
    <name evidence="11" type="primary">kdpC</name>
    <name evidence="12" type="ORF">SAMN00768000_2334</name>
</gene>
<evidence type="ECO:0000313" key="13">
    <source>
        <dbReference type="Proteomes" id="UP000192660"/>
    </source>
</evidence>
<dbReference type="Pfam" id="PF02669">
    <property type="entry name" value="KdpC"/>
    <property type="match status" value="1"/>
</dbReference>
<keyword evidence="3 11" id="KW-0633">Potassium transport</keyword>
<dbReference type="EMBL" id="FWWY01000001">
    <property type="protein sequence ID" value="SMC05599.1"/>
    <property type="molecule type" value="Genomic_DNA"/>
</dbReference>
<evidence type="ECO:0000256" key="6">
    <source>
        <dbReference type="ARBA" id="ARBA00022840"/>
    </source>
</evidence>
<dbReference type="HAMAP" id="MF_00276">
    <property type="entry name" value="KdpC"/>
    <property type="match status" value="1"/>
</dbReference>
<comment type="function">
    <text evidence="11">Part of the high-affinity ATP-driven potassium transport (or Kdp) system, which catalyzes the hydrolysis of ATP coupled with the electrogenic transport of potassium into the cytoplasm. This subunit acts as a catalytic chaperone that increases the ATP-binding affinity of the ATP-hydrolyzing subunit KdpB by the formation of a transient KdpB/KdpC/ATP ternary complex.</text>
</comment>
<accession>A0A1W1WHF3</accession>
<dbReference type="NCBIfam" id="NF001454">
    <property type="entry name" value="PRK00315.1"/>
    <property type="match status" value="1"/>
</dbReference>
<comment type="subcellular location">
    <subcellularLocation>
        <location evidence="11">Cell membrane</location>
        <topology evidence="11">Single-pass membrane protein</topology>
    </subcellularLocation>
</comment>
<comment type="subunit">
    <text evidence="11">The system is composed of three essential subunits: KdpA, KdpB and KdpC.</text>
</comment>
<keyword evidence="7 11" id="KW-0630">Potassium</keyword>
<keyword evidence="5 11" id="KW-0547">Nucleotide-binding</keyword>
<keyword evidence="10 11" id="KW-0472">Membrane</keyword>
<reference evidence="13" key="1">
    <citation type="submission" date="2017-04" db="EMBL/GenBank/DDBJ databases">
        <authorList>
            <person name="Varghese N."/>
            <person name="Submissions S."/>
        </authorList>
    </citation>
    <scope>NUCLEOTIDE SEQUENCE [LARGE SCALE GENOMIC DNA]</scope>
    <source>
        <strain evidence="13">DSM 9293</strain>
    </source>
</reference>
<name>A0A1W1WHF3_SULTA</name>
<proteinExistence type="inferred from homology"/>
<evidence type="ECO:0000313" key="12">
    <source>
        <dbReference type="EMBL" id="SMC05599.1"/>
    </source>
</evidence>
<sequence length="195" mass="21101">MKWLRPIVGVTLGTWLLVGLGYPLVMTGISQILFPYQANGSQIRVNGQVVASQHVGQYFNQPQYFWGRPSATTPPYNPEASSPSNLGPTNKLLVEHVKARIKALQASIPGLKVSQIPISLVESSGSGLDPDITVQSALIQIPRVAKATGLSEGFLTRLVDQHVLGPQFGIFGKDRVNVVELNLAVYEALHPHQSS</sequence>
<keyword evidence="9 11" id="KW-0406">Ion transport</keyword>
<keyword evidence="13" id="KW-1185">Reference proteome</keyword>
<evidence type="ECO:0000256" key="11">
    <source>
        <dbReference type="HAMAP-Rule" id="MF_00276"/>
    </source>
</evidence>
<keyword evidence="8 11" id="KW-1133">Transmembrane helix</keyword>
<protein>
    <recommendedName>
        <fullName evidence="11">Potassium-transporting ATPase KdpC subunit</fullName>
    </recommendedName>
    <alternativeName>
        <fullName evidence="11">ATP phosphohydrolase [potassium-transporting] C chain</fullName>
    </alternativeName>
    <alternativeName>
        <fullName evidence="11">Potassium-binding and translocating subunit C</fullName>
    </alternativeName>
    <alternativeName>
        <fullName evidence="11">Potassium-translocating ATPase C chain</fullName>
    </alternativeName>
</protein>
<evidence type="ECO:0000256" key="2">
    <source>
        <dbReference type="ARBA" id="ARBA00022475"/>
    </source>
</evidence>
<keyword evidence="2 11" id="KW-1003">Cell membrane</keyword>
<evidence type="ECO:0000256" key="8">
    <source>
        <dbReference type="ARBA" id="ARBA00022989"/>
    </source>
</evidence>
<keyword evidence="4 11" id="KW-0812">Transmembrane</keyword>
<dbReference type="RefSeq" id="WP_084661638.1">
    <property type="nucleotide sequence ID" value="NZ_FWWY01000001.1"/>
</dbReference>
<dbReference type="GO" id="GO:0008556">
    <property type="term" value="F:P-type potassium transmembrane transporter activity"/>
    <property type="evidence" value="ECO:0007669"/>
    <property type="project" value="InterPro"/>
</dbReference>
<dbReference type="STRING" id="28034.BFX07_08555"/>
<evidence type="ECO:0000256" key="3">
    <source>
        <dbReference type="ARBA" id="ARBA00022538"/>
    </source>
</evidence>
<dbReference type="AlphaFoldDB" id="A0A1W1WHF3"/>